<evidence type="ECO:0000256" key="1">
    <source>
        <dbReference type="SAM" id="Phobius"/>
    </source>
</evidence>
<protein>
    <submittedName>
        <fullName evidence="2">Uncharacterized protein</fullName>
    </submittedName>
</protein>
<reference evidence="2" key="1">
    <citation type="submission" date="2016-10" db="EMBL/GenBank/DDBJ databases">
        <authorList>
            <person name="Varghese N."/>
            <person name="Submissions S."/>
        </authorList>
    </citation>
    <scope>NUCLEOTIDE SEQUENCE [LARGE SCALE GENOMIC DNA]</scope>
    <source>
        <strain evidence="2">YR281</strain>
    </source>
</reference>
<gene>
    <name evidence="2" type="ORF">SAMN04487926_13510</name>
</gene>
<dbReference type="EMBL" id="FNDI01000035">
    <property type="protein sequence ID" value="SDJ14825.1"/>
    <property type="molecule type" value="Genomic_DNA"/>
</dbReference>
<feature type="transmembrane region" description="Helical" evidence="1">
    <location>
        <begin position="68"/>
        <end position="89"/>
    </location>
</feature>
<keyword evidence="1" id="KW-0472">Membrane</keyword>
<name>A0A7Z7BFY5_9BURK</name>
<comment type="caution">
    <text evidence="2">The sequence shown here is derived from an EMBL/GenBank/DDBJ whole genome shotgun (WGS) entry which is preliminary data.</text>
</comment>
<evidence type="ECO:0000313" key="2">
    <source>
        <dbReference type="EMBL" id="SDJ14825.1"/>
    </source>
</evidence>
<accession>A0A7Z7BFY5</accession>
<evidence type="ECO:0000313" key="3">
    <source>
        <dbReference type="Proteomes" id="UP000198900"/>
    </source>
</evidence>
<proteinExistence type="predicted"/>
<feature type="transmembrane region" description="Helical" evidence="1">
    <location>
        <begin position="29"/>
        <end position="56"/>
    </location>
</feature>
<sequence length="118" mass="12904">MKDKKATPDRLWPILIPDARIPLPPAAWVVLNIVAALTISIPFVVIVAFLSGGLWLANEMRDLLEVHFAAGAQLPLIATNVLKLLLLAITGRIADILVSCIPHLVHEAREGLKNFDPF</sequence>
<dbReference type="Proteomes" id="UP000198900">
    <property type="component" value="Unassembled WGS sequence"/>
</dbReference>
<keyword evidence="1" id="KW-0812">Transmembrane</keyword>
<keyword evidence="3" id="KW-1185">Reference proteome</keyword>
<dbReference type="AlphaFoldDB" id="A0A7Z7BFY5"/>
<dbReference type="RefSeq" id="WP_091788720.1">
    <property type="nucleotide sequence ID" value="NZ_FNDI01000035.1"/>
</dbReference>
<keyword evidence="1" id="KW-1133">Transmembrane helix</keyword>
<organism evidence="2 3">
    <name type="scientific">Paraburkholderia steynii</name>
    <dbReference type="NCBI Taxonomy" id="1245441"/>
    <lineage>
        <taxon>Bacteria</taxon>
        <taxon>Pseudomonadati</taxon>
        <taxon>Pseudomonadota</taxon>
        <taxon>Betaproteobacteria</taxon>
        <taxon>Burkholderiales</taxon>
        <taxon>Burkholderiaceae</taxon>
        <taxon>Paraburkholderia</taxon>
    </lineage>
</organism>